<dbReference type="Gene3D" id="3.30.420.200">
    <property type="match status" value="1"/>
</dbReference>
<feature type="compositionally biased region" description="Low complexity" evidence="1">
    <location>
        <begin position="250"/>
        <end position="266"/>
    </location>
</feature>
<feature type="region of interest" description="Disordered" evidence="1">
    <location>
        <begin position="250"/>
        <end position="277"/>
    </location>
</feature>
<dbReference type="AlphaFoldDB" id="A0A139SPN8"/>
<feature type="compositionally biased region" description="Pro residues" evidence="1">
    <location>
        <begin position="267"/>
        <end position="277"/>
    </location>
</feature>
<dbReference type="RefSeq" id="WP_068629577.1">
    <property type="nucleotide sequence ID" value="NZ_LSZQ01000030.1"/>
</dbReference>
<evidence type="ECO:0000313" key="2">
    <source>
        <dbReference type="EMBL" id="KXU36575.1"/>
    </source>
</evidence>
<evidence type="ECO:0000313" key="3">
    <source>
        <dbReference type="Proteomes" id="UP000070058"/>
    </source>
</evidence>
<dbReference type="OrthoDB" id="194666at2"/>
<sequence>MPSLAQLLAAHGTLLVLDAASARVQGGWLSEREAFWASSEGETTKAIFTNVETLLGARRPSAASAAATPDAGSTAAAGSGEPPPAAGPQRSIGDVGAFVFCEGPGSILGIRSAATAIRTWCALRPGGAPVYRYQSLALLAHALADPELTLIVDARREHWHAQQLGEPLRQIPSGELATRAASGARCATPEGFRHWSSPPPDLATVAYDLEALFAKTALQDADLFAPAPEPDAFFHHAPSYKTWAPQIHRAPATAAPAAPSGARQPTAPAPASPATQP</sequence>
<proteinExistence type="predicted"/>
<accession>A0A139SPN8</accession>
<gene>
    <name evidence="2" type="ORF">AXK11_04300</name>
</gene>
<dbReference type="EMBL" id="LSZQ01000030">
    <property type="protein sequence ID" value="KXU36575.1"/>
    <property type="molecule type" value="Genomic_DNA"/>
</dbReference>
<comment type="caution">
    <text evidence="2">The sequence shown here is derived from an EMBL/GenBank/DDBJ whole genome shotgun (WGS) entry which is preliminary data.</text>
</comment>
<dbReference type="Gene3D" id="3.30.420.40">
    <property type="match status" value="1"/>
</dbReference>
<feature type="compositionally biased region" description="Low complexity" evidence="1">
    <location>
        <begin position="62"/>
        <end position="80"/>
    </location>
</feature>
<name>A0A139SPN8_9BACT</name>
<dbReference type="STRING" id="1548207.AXK11_04300"/>
<protein>
    <submittedName>
        <fullName evidence="2">Uncharacterized protein</fullName>
    </submittedName>
</protein>
<keyword evidence="3" id="KW-1185">Reference proteome</keyword>
<organism evidence="2 3">
    <name type="scientific">Cephaloticoccus primus</name>
    <dbReference type="NCBI Taxonomy" id="1548207"/>
    <lineage>
        <taxon>Bacteria</taxon>
        <taxon>Pseudomonadati</taxon>
        <taxon>Verrucomicrobiota</taxon>
        <taxon>Opitutia</taxon>
        <taxon>Opitutales</taxon>
        <taxon>Opitutaceae</taxon>
        <taxon>Cephaloticoccus</taxon>
    </lineage>
</organism>
<feature type="region of interest" description="Disordered" evidence="1">
    <location>
        <begin position="62"/>
        <end position="88"/>
    </location>
</feature>
<evidence type="ECO:0000256" key="1">
    <source>
        <dbReference type="SAM" id="MobiDB-lite"/>
    </source>
</evidence>
<reference evidence="3" key="1">
    <citation type="submission" date="2016-02" db="EMBL/GenBank/DDBJ databases">
        <authorList>
            <person name="Sanders J.G."/>
            <person name="Lin J.Y."/>
            <person name="Wertz J.T."/>
            <person name="Russell J.A."/>
            <person name="Moreau C.S."/>
            <person name="Powell S."/>
        </authorList>
    </citation>
    <scope>NUCLEOTIDE SEQUENCE [LARGE SCALE GENOMIC DNA]</scope>
    <source>
        <strain evidence="3">CAG34</strain>
    </source>
</reference>
<dbReference type="Proteomes" id="UP000070058">
    <property type="component" value="Unassembled WGS sequence"/>
</dbReference>